<dbReference type="Proteomes" id="UP001152321">
    <property type="component" value="Unassembled WGS sequence"/>
</dbReference>
<evidence type="ECO:0008006" key="4">
    <source>
        <dbReference type="Google" id="ProtNLM"/>
    </source>
</evidence>
<reference evidence="2" key="1">
    <citation type="submission" date="2022-08" db="EMBL/GenBank/DDBJ databases">
        <title>Novel Bdellovibrio Species Isolated from Svalbard: Designation Bdellovibrio svalbardensis.</title>
        <authorList>
            <person name="Mitchell R.J."/>
            <person name="Choi S.Y."/>
        </authorList>
    </citation>
    <scope>NUCLEOTIDE SEQUENCE</scope>
    <source>
        <strain evidence="2">PAP01</strain>
    </source>
</reference>
<keyword evidence="1" id="KW-1133">Transmembrane helix</keyword>
<dbReference type="InterPro" id="IPR011990">
    <property type="entry name" value="TPR-like_helical_dom_sf"/>
</dbReference>
<comment type="caution">
    <text evidence="2">The sequence shown here is derived from an EMBL/GenBank/DDBJ whole genome shotgun (WGS) entry which is preliminary data.</text>
</comment>
<keyword evidence="1" id="KW-0812">Transmembrane</keyword>
<keyword evidence="3" id="KW-1185">Reference proteome</keyword>
<feature type="transmembrane region" description="Helical" evidence="1">
    <location>
        <begin position="6"/>
        <end position="23"/>
    </location>
</feature>
<keyword evidence="1" id="KW-0472">Membrane</keyword>
<evidence type="ECO:0000313" key="3">
    <source>
        <dbReference type="Proteomes" id="UP001152321"/>
    </source>
</evidence>
<name>A0ABT6DIY5_9BACT</name>
<accession>A0ABT6DIY5</accession>
<dbReference type="SUPFAM" id="SSF81901">
    <property type="entry name" value="HCP-like"/>
    <property type="match status" value="1"/>
</dbReference>
<organism evidence="2 3">
    <name type="scientific">Bdellovibrio svalbardensis</name>
    <dbReference type="NCBI Taxonomy" id="2972972"/>
    <lineage>
        <taxon>Bacteria</taxon>
        <taxon>Pseudomonadati</taxon>
        <taxon>Bdellovibrionota</taxon>
        <taxon>Bdellovibrionia</taxon>
        <taxon>Bdellovibrionales</taxon>
        <taxon>Pseudobdellovibrionaceae</taxon>
        <taxon>Bdellovibrio</taxon>
    </lineage>
</organism>
<dbReference type="RefSeq" id="WP_277577946.1">
    <property type="nucleotide sequence ID" value="NZ_JANRMI010000002.1"/>
</dbReference>
<dbReference type="EMBL" id="JANRMI010000002">
    <property type="protein sequence ID" value="MDG0816467.1"/>
    <property type="molecule type" value="Genomic_DNA"/>
</dbReference>
<gene>
    <name evidence="2" type="ORF">NWE73_08840</name>
</gene>
<evidence type="ECO:0000256" key="1">
    <source>
        <dbReference type="SAM" id="Phobius"/>
    </source>
</evidence>
<dbReference type="Gene3D" id="1.25.40.10">
    <property type="entry name" value="Tetratricopeptide repeat domain"/>
    <property type="match status" value="1"/>
</dbReference>
<proteinExistence type="predicted"/>
<sequence>MKKNLIIILILTVGTVAVIRIYVNKQKNDQLMAEAHQALENGRYVDAFEMYNEISKKGVDAAHYWLAYMYVLGLGTSENRNLAMEELKQIKHLPTDRSCLVGNNLIALNIAGLVRDIARVASTETVDWWKQEARRNGFDDQKCSKYYED</sequence>
<evidence type="ECO:0000313" key="2">
    <source>
        <dbReference type="EMBL" id="MDG0816467.1"/>
    </source>
</evidence>
<protein>
    <recommendedName>
        <fullName evidence="4">Sel1 repeat family protein</fullName>
    </recommendedName>
</protein>